<keyword evidence="4" id="KW-1185">Reference proteome</keyword>
<dbReference type="GO" id="GO:0046872">
    <property type="term" value="F:metal ion binding"/>
    <property type="evidence" value="ECO:0007669"/>
    <property type="project" value="UniProtKB-KW"/>
</dbReference>
<dbReference type="EMBL" id="JALJOU010000038">
    <property type="protein sequence ID" value="KAK9832790.1"/>
    <property type="molecule type" value="Genomic_DNA"/>
</dbReference>
<keyword evidence="1" id="KW-0408">Iron</keyword>
<evidence type="ECO:0000259" key="2">
    <source>
        <dbReference type="PROSITE" id="PS51471"/>
    </source>
</evidence>
<organism evidence="3 4">
    <name type="scientific">Elliptochloris bilobata</name>
    <dbReference type="NCBI Taxonomy" id="381761"/>
    <lineage>
        <taxon>Eukaryota</taxon>
        <taxon>Viridiplantae</taxon>
        <taxon>Chlorophyta</taxon>
        <taxon>core chlorophytes</taxon>
        <taxon>Trebouxiophyceae</taxon>
        <taxon>Trebouxiophyceae incertae sedis</taxon>
        <taxon>Elliptochloris clade</taxon>
        <taxon>Elliptochloris</taxon>
    </lineage>
</organism>
<gene>
    <name evidence="3" type="ORF">WJX81_000978</name>
</gene>
<evidence type="ECO:0000313" key="3">
    <source>
        <dbReference type="EMBL" id="KAK9832790.1"/>
    </source>
</evidence>
<sequence>MLQYLFSQGRHCAPCPPCHNPLDKVAVTSAGQETKTPALKWAYEFGQNLYYVDTCETDQELVRHTRDALPAEEFGALRRGVLGMLEARSRSLAEEGSTRCLYCVHIVLNIAGITKLKTHPEYGFLYPFFARVRLEDANAFDINVAMVYPTTDPGSDAYEAHYDVVFTKYLLDEAPVAGLTVLRRWEYGVMSDVTSVLYLQAPADMRGGNFRVWDPNVHDWSLRNATLQPAPTQQVDIKENTLVQFRGDAMHGFDPFSSETGLPRVSLVVRCYKIATQDYAFTPEFHIPSAGT</sequence>
<comment type="similarity">
    <text evidence="1">Belongs to the iron/ascorbate-dependent oxidoreductase family.</text>
</comment>
<dbReference type="AlphaFoldDB" id="A0AAW1RH53"/>
<dbReference type="PROSITE" id="PS51471">
    <property type="entry name" value="FE2OG_OXY"/>
    <property type="match status" value="1"/>
</dbReference>
<evidence type="ECO:0000313" key="4">
    <source>
        <dbReference type="Proteomes" id="UP001445335"/>
    </source>
</evidence>
<reference evidence="3 4" key="1">
    <citation type="journal article" date="2024" name="Nat. Commun.">
        <title>Phylogenomics reveals the evolutionary origins of lichenization in chlorophyte algae.</title>
        <authorList>
            <person name="Puginier C."/>
            <person name="Libourel C."/>
            <person name="Otte J."/>
            <person name="Skaloud P."/>
            <person name="Haon M."/>
            <person name="Grisel S."/>
            <person name="Petersen M."/>
            <person name="Berrin J.G."/>
            <person name="Delaux P.M."/>
            <person name="Dal Grande F."/>
            <person name="Keller J."/>
        </authorList>
    </citation>
    <scope>NUCLEOTIDE SEQUENCE [LARGE SCALE GENOMIC DNA]</scope>
    <source>
        <strain evidence="3 4">SAG 245.80</strain>
    </source>
</reference>
<protein>
    <recommendedName>
        <fullName evidence="2">Fe2OG dioxygenase domain-containing protein</fullName>
    </recommendedName>
</protein>
<name>A0AAW1RH53_9CHLO</name>
<accession>A0AAW1RH53</accession>
<evidence type="ECO:0000256" key="1">
    <source>
        <dbReference type="RuleBase" id="RU003682"/>
    </source>
</evidence>
<dbReference type="GO" id="GO:0016491">
    <property type="term" value="F:oxidoreductase activity"/>
    <property type="evidence" value="ECO:0007669"/>
    <property type="project" value="UniProtKB-KW"/>
</dbReference>
<dbReference type="Proteomes" id="UP001445335">
    <property type="component" value="Unassembled WGS sequence"/>
</dbReference>
<dbReference type="Gene3D" id="2.60.120.620">
    <property type="entry name" value="q2cbj1_9rhob like domain"/>
    <property type="match status" value="1"/>
</dbReference>
<proteinExistence type="inferred from homology"/>
<comment type="caution">
    <text evidence="3">The sequence shown here is derived from an EMBL/GenBank/DDBJ whole genome shotgun (WGS) entry which is preliminary data.</text>
</comment>
<dbReference type="InterPro" id="IPR005123">
    <property type="entry name" value="Oxoglu/Fe-dep_dioxygenase_dom"/>
</dbReference>
<keyword evidence="1" id="KW-0479">Metal-binding</keyword>
<keyword evidence="1" id="KW-0560">Oxidoreductase</keyword>
<feature type="domain" description="Fe2OG dioxygenase" evidence="2">
    <location>
        <begin position="141"/>
        <end position="273"/>
    </location>
</feature>